<gene>
    <name evidence="1" type="ORF">GOQ09_09580</name>
</gene>
<sequence length="91" mass="10174">MPLSFLNRLQHVQLPVRVANPEEIRHVSVLLATGLIEAEITTLKPTSPYVCSRMATVIRITEDGRSEIAKMGNVPAPVKTFMQFSRGLRLM</sequence>
<accession>A0A6I6HES5</accession>
<dbReference type="EMBL" id="CP046622">
    <property type="protein sequence ID" value="QGW81824.1"/>
    <property type="molecule type" value="Genomic_DNA"/>
</dbReference>
<dbReference type="OrthoDB" id="8854270at2"/>
<proteinExistence type="predicted"/>
<dbReference type="Proteomes" id="UP000425817">
    <property type="component" value="Chromosome"/>
</dbReference>
<dbReference type="RefSeq" id="WP_157613209.1">
    <property type="nucleotide sequence ID" value="NZ_CP046622.1"/>
</dbReference>
<name>A0A6I6HES5_VARPD</name>
<dbReference type="AlphaFoldDB" id="A0A6I6HES5"/>
<protein>
    <submittedName>
        <fullName evidence="1">Uncharacterized protein</fullName>
    </submittedName>
</protein>
<reference evidence="1 2" key="1">
    <citation type="submission" date="2019-12" db="EMBL/GenBank/DDBJ databases">
        <title>Hybrid Genome Assemblies of two High G+C Isolates from Undergraduate Microbiology Courses.</title>
        <authorList>
            <person name="Ne Ville C.J."/>
            <person name="Enright D."/>
            <person name="Hernandez I."/>
            <person name="Dodsworth J."/>
            <person name="Orwin P.M."/>
        </authorList>
    </citation>
    <scope>NUCLEOTIDE SEQUENCE [LARGE SCALE GENOMIC DNA]</scope>
    <source>
        <strain evidence="1 2">CSUSB</strain>
    </source>
</reference>
<organism evidence="1 2">
    <name type="scientific">Variovorax paradoxus</name>
    <dbReference type="NCBI Taxonomy" id="34073"/>
    <lineage>
        <taxon>Bacteria</taxon>
        <taxon>Pseudomonadati</taxon>
        <taxon>Pseudomonadota</taxon>
        <taxon>Betaproteobacteria</taxon>
        <taxon>Burkholderiales</taxon>
        <taxon>Comamonadaceae</taxon>
        <taxon>Variovorax</taxon>
    </lineage>
</organism>
<evidence type="ECO:0000313" key="2">
    <source>
        <dbReference type="Proteomes" id="UP000425817"/>
    </source>
</evidence>
<evidence type="ECO:0000313" key="1">
    <source>
        <dbReference type="EMBL" id="QGW81824.1"/>
    </source>
</evidence>